<gene>
    <name evidence="1" type="ORF">FUAX_22100</name>
</gene>
<protein>
    <submittedName>
        <fullName evidence="1">Uncharacterized protein</fullName>
    </submittedName>
</protein>
<organism evidence="1 2">
    <name type="scientific">Fulvitalea axinellae</name>
    <dbReference type="NCBI Taxonomy" id="1182444"/>
    <lineage>
        <taxon>Bacteria</taxon>
        <taxon>Pseudomonadati</taxon>
        <taxon>Bacteroidota</taxon>
        <taxon>Cytophagia</taxon>
        <taxon>Cytophagales</taxon>
        <taxon>Persicobacteraceae</taxon>
        <taxon>Fulvitalea</taxon>
    </lineage>
</organism>
<name>A0AAU9CI98_9BACT</name>
<evidence type="ECO:0000313" key="2">
    <source>
        <dbReference type="Proteomes" id="UP001348817"/>
    </source>
</evidence>
<accession>A0AAU9CI98</accession>
<proteinExistence type="predicted"/>
<dbReference type="AlphaFoldDB" id="A0AAU9CI98"/>
<dbReference type="KEGG" id="fax:FUAX_22100"/>
<reference evidence="1 2" key="1">
    <citation type="submission" date="2021-12" db="EMBL/GenBank/DDBJ databases">
        <title>Genome sequencing of bacteria with rrn-lacking chromosome and rrn-plasmid.</title>
        <authorList>
            <person name="Anda M."/>
            <person name="Iwasaki W."/>
        </authorList>
    </citation>
    <scope>NUCLEOTIDE SEQUENCE [LARGE SCALE GENOMIC DNA]</scope>
    <source>
        <strain evidence="1 2">DSM 100852</strain>
    </source>
</reference>
<evidence type="ECO:0000313" key="1">
    <source>
        <dbReference type="EMBL" id="BDD09778.1"/>
    </source>
</evidence>
<keyword evidence="2" id="KW-1185">Reference proteome</keyword>
<dbReference type="Proteomes" id="UP001348817">
    <property type="component" value="Chromosome"/>
</dbReference>
<sequence length="71" mass="8244">MRRILLVLLLGFLTISGFSQRPKLKFGKLPIEDLKLSVYEQDSSAKAVYLADLNAVKFFYHQGLFIKRLRK</sequence>
<dbReference type="EMBL" id="AP025314">
    <property type="protein sequence ID" value="BDD09778.1"/>
    <property type="molecule type" value="Genomic_DNA"/>
</dbReference>